<dbReference type="EMBL" id="JARKIK010000098">
    <property type="protein sequence ID" value="KAK8721807.1"/>
    <property type="molecule type" value="Genomic_DNA"/>
</dbReference>
<keyword evidence="1" id="KW-0472">Membrane</keyword>
<proteinExistence type="predicted"/>
<evidence type="ECO:0000313" key="3">
    <source>
        <dbReference type="Proteomes" id="UP001445076"/>
    </source>
</evidence>
<comment type="caution">
    <text evidence="2">The sequence shown here is derived from an EMBL/GenBank/DDBJ whole genome shotgun (WGS) entry which is preliminary data.</text>
</comment>
<keyword evidence="3" id="KW-1185">Reference proteome</keyword>
<name>A0AAW0VZ89_CHEQU</name>
<protein>
    <recommendedName>
        <fullName evidence="4">NADH dehydrogenase [ubiquinone] 1 beta subcomplex subunit 8, mitochondrial</fullName>
    </recommendedName>
</protein>
<dbReference type="Proteomes" id="UP001445076">
    <property type="component" value="Unassembled WGS sequence"/>
</dbReference>
<gene>
    <name evidence="2" type="ORF">OTU49_012581</name>
</gene>
<dbReference type="InterPro" id="IPR008699">
    <property type="entry name" value="NDUFB8"/>
</dbReference>
<keyword evidence="1" id="KW-1133">Transmembrane helix</keyword>
<accession>A0AAW0VZ89</accession>
<organism evidence="2 3">
    <name type="scientific">Cherax quadricarinatus</name>
    <name type="common">Australian red claw crayfish</name>
    <dbReference type="NCBI Taxonomy" id="27406"/>
    <lineage>
        <taxon>Eukaryota</taxon>
        <taxon>Metazoa</taxon>
        <taxon>Ecdysozoa</taxon>
        <taxon>Arthropoda</taxon>
        <taxon>Crustacea</taxon>
        <taxon>Multicrustacea</taxon>
        <taxon>Malacostraca</taxon>
        <taxon>Eumalacostraca</taxon>
        <taxon>Eucarida</taxon>
        <taxon>Decapoda</taxon>
        <taxon>Pleocyemata</taxon>
        <taxon>Astacidea</taxon>
        <taxon>Parastacoidea</taxon>
        <taxon>Parastacidae</taxon>
        <taxon>Cherax</taxon>
    </lineage>
</organism>
<evidence type="ECO:0000313" key="2">
    <source>
        <dbReference type="EMBL" id="KAK8721807.1"/>
    </source>
</evidence>
<reference evidence="2 3" key="1">
    <citation type="journal article" date="2024" name="BMC Genomics">
        <title>Genome assembly of redclaw crayfish (Cherax quadricarinatus) provides insights into its immune adaptation and hypoxia tolerance.</title>
        <authorList>
            <person name="Liu Z."/>
            <person name="Zheng J."/>
            <person name="Li H."/>
            <person name="Fang K."/>
            <person name="Wang S."/>
            <person name="He J."/>
            <person name="Zhou D."/>
            <person name="Weng S."/>
            <person name="Chi M."/>
            <person name="Gu Z."/>
            <person name="He J."/>
            <person name="Li F."/>
            <person name="Wang M."/>
        </authorList>
    </citation>
    <scope>NUCLEOTIDE SEQUENCE [LARGE SCALE GENOMIC DNA]</scope>
    <source>
        <strain evidence="2">ZL_2023a</strain>
    </source>
</reference>
<dbReference type="PANTHER" id="PTHR12840">
    <property type="entry name" value="NADH-UBIQUINONE OXIDOREDUCTASE ASHI SUBUNIT"/>
    <property type="match status" value="1"/>
</dbReference>
<sequence>MAARRLLTSRTLIGLPGGLPGLLPGLYPGLLGLQVSRNVGHWNKDWKPKPYPVTPEERAEAARKYGLRPDEYEPYADDGMGYGDYPNLPVVSAESRDPYEDWDYPEHRRNFGEPVHVDFDMYGLDRINASQKMRFSMQQYALSFFGVMAVSIGIYYYLEDKKMHWPVLPKQYPGDGAVHYTFEPAE</sequence>
<dbReference type="PANTHER" id="PTHR12840:SF1">
    <property type="entry name" value="NADH DEHYDROGENASE [UBIQUINONE] 1 BETA SUBCOMPLEX SUBUNIT 8, MITOCHONDRIAL"/>
    <property type="match status" value="1"/>
</dbReference>
<dbReference type="AlphaFoldDB" id="A0AAW0VZ89"/>
<evidence type="ECO:0000256" key="1">
    <source>
        <dbReference type="SAM" id="Phobius"/>
    </source>
</evidence>
<dbReference type="Pfam" id="PF05821">
    <property type="entry name" value="NDUF_B8"/>
    <property type="match status" value="1"/>
</dbReference>
<dbReference type="GO" id="GO:0005739">
    <property type="term" value="C:mitochondrion"/>
    <property type="evidence" value="ECO:0007669"/>
    <property type="project" value="InterPro"/>
</dbReference>
<feature type="transmembrane region" description="Helical" evidence="1">
    <location>
        <begin position="140"/>
        <end position="158"/>
    </location>
</feature>
<keyword evidence="1" id="KW-0812">Transmembrane</keyword>
<evidence type="ECO:0008006" key="4">
    <source>
        <dbReference type="Google" id="ProtNLM"/>
    </source>
</evidence>